<feature type="transmembrane region" description="Helical" evidence="1">
    <location>
        <begin position="7"/>
        <end position="28"/>
    </location>
</feature>
<name>A0AAW2FM81_9HYME</name>
<dbReference type="AlphaFoldDB" id="A0AAW2FM81"/>
<evidence type="ECO:0000256" key="1">
    <source>
        <dbReference type="SAM" id="Phobius"/>
    </source>
</evidence>
<sequence>MSLHPAAFMTALCFFTMRIITIIFQALATTLSELIRVEKTRAILRIFFAQACPSVFLFSHREAAKKRREPKLKFQG</sequence>
<evidence type="ECO:0008006" key="4">
    <source>
        <dbReference type="Google" id="ProtNLM"/>
    </source>
</evidence>
<evidence type="ECO:0000313" key="2">
    <source>
        <dbReference type="EMBL" id="KAL0115267.1"/>
    </source>
</evidence>
<dbReference type="Proteomes" id="UP001430953">
    <property type="component" value="Unassembled WGS sequence"/>
</dbReference>
<evidence type="ECO:0000313" key="3">
    <source>
        <dbReference type="Proteomes" id="UP001430953"/>
    </source>
</evidence>
<organism evidence="2 3">
    <name type="scientific">Cardiocondyla obscurior</name>
    <dbReference type="NCBI Taxonomy" id="286306"/>
    <lineage>
        <taxon>Eukaryota</taxon>
        <taxon>Metazoa</taxon>
        <taxon>Ecdysozoa</taxon>
        <taxon>Arthropoda</taxon>
        <taxon>Hexapoda</taxon>
        <taxon>Insecta</taxon>
        <taxon>Pterygota</taxon>
        <taxon>Neoptera</taxon>
        <taxon>Endopterygota</taxon>
        <taxon>Hymenoptera</taxon>
        <taxon>Apocrita</taxon>
        <taxon>Aculeata</taxon>
        <taxon>Formicoidea</taxon>
        <taxon>Formicidae</taxon>
        <taxon>Myrmicinae</taxon>
        <taxon>Cardiocondyla</taxon>
    </lineage>
</organism>
<protein>
    <recommendedName>
        <fullName evidence="4">Secreted protein</fullName>
    </recommendedName>
</protein>
<keyword evidence="1" id="KW-0472">Membrane</keyword>
<proteinExistence type="predicted"/>
<gene>
    <name evidence="2" type="ORF">PUN28_010673</name>
</gene>
<dbReference type="EMBL" id="JADYXP020000010">
    <property type="protein sequence ID" value="KAL0115267.1"/>
    <property type="molecule type" value="Genomic_DNA"/>
</dbReference>
<keyword evidence="1" id="KW-0812">Transmembrane</keyword>
<keyword evidence="3" id="KW-1185">Reference proteome</keyword>
<keyword evidence="1" id="KW-1133">Transmembrane helix</keyword>
<accession>A0AAW2FM81</accession>
<reference evidence="2 3" key="1">
    <citation type="submission" date="2023-03" db="EMBL/GenBank/DDBJ databases">
        <title>High recombination rates correlate with genetic variation in Cardiocondyla obscurior ants.</title>
        <authorList>
            <person name="Errbii M."/>
        </authorList>
    </citation>
    <scope>NUCLEOTIDE SEQUENCE [LARGE SCALE GENOMIC DNA]</scope>
    <source>
        <strain evidence="2">Alpha-2009</strain>
        <tissue evidence="2">Whole body</tissue>
    </source>
</reference>
<comment type="caution">
    <text evidence="2">The sequence shown here is derived from an EMBL/GenBank/DDBJ whole genome shotgun (WGS) entry which is preliminary data.</text>
</comment>
<feature type="transmembrane region" description="Helical" evidence="1">
    <location>
        <begin position="40"/>
        <end position="58"/>
    </location>
</feature>